<feature type="region of interest" description="Disordered" evidence="2">
    <location>
        <begin position="1"/>
        <end position="238"/>
    </location>
</feature>
<dbReference type="InterPro" id="IPR005754">
    <property type="entry name" value="Sortase"/>
</dbReference>
<dbReference type="InterPro" id="IPR023365">
    <property type="entry name" value="Sortase_dom-sf"/>
</dbReference>
<dbReference type="SUPFAM" id="SSF63817">
    <property type="entry name" value="Sortase"/>
    <property type="match status" value="1"/>
</dbReference>
<evidence type="ECO:0000313" key="4">
    <source>
        <dbReference type="Proteomes" id="UP001303001"/>
    </source>
</evidence>
<evidence type="ECO:0000256" key="1">
    <source>
        <dbReference type="ARBA" id="ARBA00022801"/>
    </source>
</evidence>
<dbReference type="CDD" id="cd05830">
    <property type="entry name" value="Sortase_E"/>
    <property type="match status" value="1"/>
</dbReference>
<feature type="compositionally biased region" description="Basic and acidic residues" evidence="2">
    <location>
        <begin position="98"/>
        <end position="120"/>
    </location>
</feature>
<keyword evidence="1" id="KW-0378">Hydrolase</keyword>
<feature type="compositionally biased region" description="Pro residues" evidence="2">
    <location>
        <begin position="59"/>
        <end position="70"/>
    </location>
</feature>
<name>A0ABZ0A361_9ACTN</name>
<dbReference type="Proteomes" id="UP001303001">
    <property type="component" value="Chromosome"/>
</dbReference>
<dbReference type="EMBL" id="CP134876">
    <property type="protein sequence ID" value="WNM41868.1"/>
    <property type="molecule type" value="Genomic_DNA"/>
</dbReference>
<feature type="compositionally biased region" description="Basic and acidic residues" evidence="2">
    <location>
        <begin position="143"/>
        <end position="162"/>
    </location>
</feature>
<dbReference type="NCBIfam" id="NF033747">
    <property type="entry name" value="class_E_sortase"/>
    <property type="match status" value="1"/>
</dbReference>
<dbReference type="Gene3D" id="2.40.260.10">
    <property type="entry name" value="Sortase"/>
    <property type="match status" value="1"/>
</dbReference>
<gene>
    <name evidence="3" type="ORF">RMN56_11235</name>
</gene>
<proteinExistence type="predicted"/>
<organism evidence="3 4">
    <name type="scientific">Micromonospora halotolerans</name>
    <dbReference type="NCBI Taxonomy" id="709879"/>
    <lineage>
        <taxon>Bacteria</taxon>
        <taxon>Bacillati</taxon>
        <taxon>Actinomycetota</taxon>
        <taxon>Actinomycetes</taxon>
        <taxon>Micromonosporales</taxon>
        <taxon>Micromonosporaceae</taxon>
        <taxon>Micromonospora</taxon>
    </lineage>
</organism>
<dbReference type="InterPro" id="IPR042003">
    <property type="entry name" value="Sortase_E"/>
</dbReference>
<evidence type="ECO:0000313" key="3">
    <source>
        <dbReference type="EMBL" id="WNM41868.1"/>
    </source>
</evidence>
<dbReference type="RefSeq" id="WP_313723752.1">
    <property type="nucleotide sequence ID" value="NZ_CP134876.1"/>
</dbReference>
<keyword evidence="4" id="KW-1185">Reference proteome</keyword>
<sequence>MTRDDPRERDGRHRDPSEDPTAFLPKVDRPAPAPPRPPLDLPWPDQAAPPSATEQPPARQRPPAAPPPAWPGDRNRPPAPTTPPVSPPPTAPQNPAAPRDRRPPGAAQDQHRPAPGRRLDPPTAEVRPSSPGDAPTAFIPPLGDRRDRQRAGNPVEPRRAEGARPTANGPADPGATALIPAVSRPPARPAALDHTALMGAVPPIPDTGDGDPGGTPAEPPQPRRGERVVQLRPEQTGEGYKSVYSELTRPTVGSRLRSIVRGTGEVLITFGLVVLLFAGYEIWGKAVIVDAHQNDLSSQLAQEWGADPTVGPTTGPSAKPKPPAEGKPVAGLYLPKFDKHWVVVEGVSPDDIRYAPGHYPKSAMPGQVGNFAIAGHRIRATFWRLDELRPGDAVVVETQTEWFIYKVYQQRIVKPYQVEVVAPVPGKPKERPTEKLLTLTTCNPKFDNYQRLIIHARLDHVQTKAAGRPAELEG</sequence>
<dbReference type="Pfam" id="PF04203">
    <property type="entry name" value="Sortase"/>
    <property type="match status" value="1"/>
</dbReference>
<evidence type="ECO:0000256" key="2">
    <source>
        <dbReference type="SAM" id="MobiDB-lite"/>
    </source>
</evidence>
<feature type="compositionally biased region" description="Pro residues" evidence="2">
    <location>
        <begin position="31"/>
        <end position="41"/>
    </location>
</feature>
<protein>
    <submittedName>
        <fullName evidence="3">Class E sortase</fullName>
    </submittedName>
</protein>
<feature type="compositionally biased region" description="Pro residues" evidence="2">
    <location>
        <begin position="77"/>
        <end position="92"/>
    </location>
</feature>
<feature type="compositionally biased region" description="Basic and acidic residues" evidence="2">
    <location>
        <begin position="1"/>
        <end position="17"/>
    </location>
</feature>
<accession>A0ABZ0A361</accession>
<dbReference type="InterPro" id="IPR053465">
    <property type="entry name" value="Sortase_Class_E"/>
</dbReference>
<feature type="region of interest" description="Disordered" evidence="2">
    <location>
        <begin position="305"/>
        <end position="325"/>
    </location>
</feature>
<reference evidence="3 4" key="1">
    <citation type="submission" date="2023-09" db="EMBL/GenBank/DDBJ databases">
        <title>Micromonospora halotolerans DSM 45598 genome sequence.</title>
        <authorList>
            <person name="Mo P."/>
        </authorList>
    </citation>
    <scope>NUCLEOTIDE SEQUENCE [LARGE SCALE GENOMIC DNA]</scope>
    <source>
        <strain evidence="3 4">DSM 45598</strain>
    </source>
</reference>
<dbReference type="NCBIfam" id="TIGR01076">
    <property type="entry name" value="sortase_fam"/>
    <property type="match status" value="1"/>
</dbReference>